<accession>A0A1R3G414</accession>
<feature type="compositionally biased region" description="Basic and acidic residues" evidence="1">
    <location>
        <begin position="59"/>
        <end position="76"/>
    </location>
</feature>
<comment type="caution">
    <text evidence="2">The sequence shown here is derived from an EMBL/GenBank/DDBJ whole genome shotgun (WGS) entry which is preliminary data.</text>
</comment>
<feature type="compositionally biased region" description="Basic and acidic residues" evidence="1">
    <location>
        <begin position="34"/>
        <end position="47"/>
    </location>
</feature>
<name>A0A1R3G414_COCAP</name>
<reference evidence="2 3" key="1">
    <citation type="submission" date="2013-09" db="EMBL/GenBank/DDBJ databases">
        <title>Corchorus capsularis genome sequencing.</title>
        <authorList>
            <person name="Alam M."/>
            <person name="Haque M.S."/>
            <person name="Islam M.S."/>
            <person name="Emdad E.M."/>
            <person name="Islam M.M."/>
            <person name="Ahmed B."/>
            <person name="Halim A."/>
            <person name="Hossen Q.M.M."/>
            <person name="Hossain M.Z."/>
            <person name="Ahmed R."/>
            <person name="Khan M.M."/>
            <person name="Islam R."/>
            <person name="Rashid M.M."/>
            <person name="Khan S.A."/>
            <person name="Rahman M.S."/>
            <person name="Alam M."/>
        </authorList>
    </citation>
    <scope>NUCLEOTIDE SEQUENCE [LARGE SCALE GENOMIC DNA]</scope>
    <source>
        <strain evidence="3">cv. CVL-1</strain>
        <tissue evidence="2">Whole seedling</tissue>
    </source>
</reference>
<sequence length="76" mass="8951">MEPTTLLESVLGVKKKFLVWVRKEFPERFITGEESSGFKKKTDDGDRFSSSYPRKKVHDQRESQERGSARVCRERE</sequence>
<dbReference type="EMBL" id="AWWV01015414">
    <property type="protein sequence ID" value="OMO52797.1"/>
    <property type="molecule type" value="Genomic_DNA"/>
</dbReference>
<protein>
    <submittedName>
        <fullName evidence="2">Uncharacterized protein</fullName>
    </submittedName>
</protein>
<dbReference type="Gramene" id="OMO52797">
    <property type="protein sequence ID" value="OMO52797"/>
    <property type="gene ID" value="CCACVL1_29086"/>
</dbReference>
<feature type="region of interest" description="Disordered" evidence="1">
    <location>
        <begin position="34"/>
        <end position="76"/>
    </location>
</feature>
<dbReference type="Proteomes" id="UP000188268">
    <property type="component" value="Unassembled WGS sequence"/>
</dbReference>
<evidence type="ECO:0000313" key="3">
    <source>
        <dbReference type="Proteomes" id="UP000188268"/>
    </source>
</evidence>
<organism evidence="2 3">
    <name type="scientific">Corchorus capsularis</name>
    <name type="common">Jute</name>
    <dbReference type="NCBI Taxonomy" id="210143"/>
    <lineage>
        <taxon>Eukaryota</taxon>
        <taxon>Viridiplantae</taxon>
        <taxon>Streptophyta</taxon>
        <taxon>Embryophyta</taxon>
        <taxon>Tracheophyta</taxon>
        <taxon>Spermatophyta</taxon>
        <taxon>Magnoliopsida</taxon>
        <taxon>eudicotyledons</taxon>
        <taxon>Gunneridae</taxon>
        <taxon>Pentapetalae</taxon>
        <taxon>rosids</taxon>
        <taxon>malvids</taxon>
        <taxon>Malvales</taxon>
        <taxon>Malvaceae</taxon>
        <taxon>Grewioideae</taxon>
        <taxon>Apeibeae</taxon>
        <taxon>Corchorus</taxon>
    </lineage>
</organism>
<dbReference type="AlphaFoldDB" id="A0A1R3G414"/>
<evidence type="ECO:0000313" key="2">
    <source>
        <dbReference type="EMBL" id="OMO52797.1"/>
    </source>
</evidence>
<proteinExistence type="predicted"/>
<keyword evidence="3" id="KW-1185">Reference proteome</keyword>
<gene>
    <name evidence="2" type="ORF">CCACVL1_29086</name>
</gene>
<evidence type="ECO:0000256" key="1">
    <source>
        <dbReference type="SAM" id="MobiDB-lite"/>
    </source>
</evidence>